<keyword evidence="9" id="KW-1185">Reference proteome</keyword>
<reference evidence="9" key="1">
    <citation type="submission" date="2016-09" db="EMBL/GenBank/DDBJ databases">
        <authorList>
            <person name="Lysoe E."/>
        </authorList>
    </citation>
    <scope>NUCLEOTIDE SEQUENCE [LARGE SCALE GENOMIC DNA]</scope>
    <source>
        <strain evidence="9">LJ96T</strain>
    </source>
</reference>
<evidence type="ECO:0000256" key="3">
    <source>
        <dbReference type="ARBA" id="ARBA00022448"/>
    </source>
</evidence>
<dbReference type="InterPro" id="IPR003423">
    <property type="entry name" value="OMP_efflux"/>
</dbReference>
<gene>
    <name evidence="8" type="ORF">BJI69_09955</name>
</gene>
<dbReference type="Gene3D" id="1.20.1600.10">
    <property type="entry name" value="Outer membrane efflux proteins (OEP)"/>
    <property type="match status" value="1"/>
</dbReference>
<dbReference type="GO" id="GO:0015288">
    <property type="term" value="F:porin activity"/>
    <property type="evidence" value="ECO:0007669"/>
    <property type="project" value="TreeGrafter"/>
</dbReference>
<dbReference type="STRING" id="1440763.BJI69_09955"/>
<dbReference type="SUPFAM" id="SSF56954">
    <property type="entry name" value="Outer membrane efflux proteins (OEP)"/>
    <property type="match status" value="1"/>
</dbReference>
<comment type="subcellular location">
    <subcellularLocation>
        <location evidence="1">Cell outer membrane</location>
    </subcellularLocation>
</comment>
<dbReference type="PATRIC" id="fig|1440763.5.peg.4166"/>
<evidence type="ECO:0000313" key="9">
    <source>
        <dbReference type="Proteomes" id="UP000182987"/>
    </source>
</evidence>
<keyword evidence="5" id="KW-0812">Transmembrane</keyword>
<evidence type="ECO:0000256" key="7">
    <source>
        <dbReference type="ARBA" id="ARBA00023237"/>
    </source>
</evidence>
<dbReference type="InterPro" id="IPR051906">
    <property type="entry name" value="TolC-like"/>
</dbReference>
<accession>A0A0G9H0I0</accession>
<dbReference type="EMBL" id="CP017480">
    <property type="protein sequence ID" value="APG04189.1"/>
    <property type="molecule type" value="Genomic_DNA"/>
</dbReference>
<evidence type="ECO:0000256" key="5">
    <source>
        <dbReference type="ARBA" id="ARBA00022692"/>
    </source>
</evidence>
<keyword evidence="6" id="KW-0472">Membrane</keyword>
<dbReference type="GO" id="GO:0009279">
    <property type="term" value="C:cell outer membrane"/>
    <property type="evidence" value="ECO:0007669"/>
    <property type="project" value="UniProtKB-SubCell"/>
</dbReference>
<dbReference type="PANTHER" id="PTHR30026">
    <property type="entry name" value="OUTER MEMBRANE PROTEIN TOLC"/>
    <property type="match status" value="1"/>
</dbReference>
<dbReference type="Proteomes" id="UP000182987">
    <property type="component" value="Chromosome"/>
</dbReference>
<dbReference type="OrthoDB" id="9813458at2"/>
<evidence type="ECO:0000256" key="4">
    <source>
        <dbReference type="ARBA" id="ARBA00022452"/>
    </source>
</evidence>
<dbReference type="GO" id="GO:1990281">
    <property type="term" value="C:efflux pump complex"/>
    <property type="evidence" value="ECO:0007669"/>
    <property type="project" value="TreeGrafter"/>
</dbReference>
<evidence type="ECO:0000256" key="6">
    <source>
        <dbReference type="ARBA" id="ARBA00023136"/>
    </source>
</evidence>
<keyword evidence="4" id="KW-1134">Transmembrane beta strand</keyword>
<dbReference type="RefSeq" id="WP_046969510.1">
    <property type="nucleotide sequence ID" value="NZ_CP017480.1"/>
</dbReference>
<dbReference type="InterPro" id="IPR010130">
    <property type="entry name" value="T1SS_OMP_TolC"/>
</dbReference>
<comment type="similarity">
    <text evidence="2">Belongs to the outer membrane factor (OMF) (TC 1.B.17) family.</text>
</comment>
<dbReference type="KEGG" id="lrz:BJI69_09955"/>
<dbReference type="NCBIfam" id="TIGR01844">
    <property type="entry name" value="type_I_sec_TolC"/>
    <property type="match status" value="1"/>
</dbReference>
<name>A0A0G9H0I0_9GAMM</name>
<dbReference type="Pfam" id="PF02321">
    <property type="entry name" value="OEP"/>
    <property type="match status" value="2"/>
</dbReference>
<dbReference type="GO" id="GO:0015562">
    <property type="term" value="F:efflux transmembrane transporter activity"/>
    <property type="evidence" value="ECO:0007669"/>
    <property type="project" value="InterPro"/>
</dbReference>
<evidence type="ECO:0000256" key="1">
    <source>
        <dbReference type="ARBA" id="ARBA00004442"/>
    </source>
</evidence>
<keyword evidence="7" id="KW-0998">Cell outer membrane</keyword>
<dbReference type="PANTHER" id="PTHR30026:SF20">
    <property type="entry name" value="OUTER MEMBRANE PROTEIN TOLC"/>
    <property type="match status" value="1"/>
</dbReference>
<sequence>MRLKLLTVALALAATPFASHAEDLLDAYRQARANDPVLSQADSTRLAIGEGVDQARALLLPQVNGSLGITQSDPAGPSRSVLTDAAGNPLRDAAGNPLLSSDIGHTRQRTLGATVTQSVLNFSQIADLQAAHSSANSQNATYEAALQQLATRVATAYFQVLTNDDALTFAKANEQALARQLEQAQQRFDVGLSAITDVQDAKAQHDTSVAAVITAENTLADSREALTQITGKPADNLKKLREQLPMDAPTPNDPKAWVAEAVKSSPSILAAQYNVESSEHSISSARAGHLPTIDASLGYNKSTAWTQNAGAGSAASAGTLGSSGTNGRGATTVGLTLNVPIFSGGLTQSRVRQSIYQRDAAQDSLESVRRQVVRDTLNFYRSVVAGISKVEATKAAVESSESARDATQAGFEVGTRTIVDVLIAQQNLTQSLSDYSQARHQFILDKLLLKQTAGTVDIKDLEAVNSLLQ</sequence>
<evidence type="ECO:0000313" key="8">
    <source>
        <dbReference type="EMBL" id="APG04189.1"/>
    </source>
</evidence>
<protein>
    <submittedName>
        <fullName evidence="8">Type I secretion protein TolC</fullName>
    </submittedName>
</protein>
<organism evidence="8 9">
    <name type="scientific">Luteibacter rhizovicinus DSM 16549</name>
    <dbReference type="NCBI Taxonomy" id="1440763"/>
    <lineage>
        <taxon>Bacteria</taxon>
        <taxon>Pseudomonadati</taxon>
        <taxon>Pseudomonadota</taxon>
        <taxon>Gammaproteobacteria</taxon>
        <taxon>Lysobacterales</taxon>
        <taxon>Rhodanobacteraceae</taxon>
        <taxon>Luteibacter</taxon>
    </lineage>
</organism>
<dbReference type="AlphaFoldDB" id="A0A0G9H0I0"/>
<proteinExistence type="inferred from homology"/>
<evidence type="ECO:0000256" key="2">
    <source>
        <dbReference type="ARBA" id="ARBA00007613"/>
    </source>
</evidence>
<keyword evidence="3" id="KW-0813">Transport</keyword>